<sequence>MSILKARSLCFGYSEKMIFNGANMSVAPGAITGLLGPNGSGKTSFFDIVCGLKVAGKGQLSNSYDTQIYLSQTVMTPPVLRMFDIFKMTTLLCSSRPVSQKQALRKLARWSPEIIERYKEIWTKKSSVCSYGEKRWFFTLSLLAVVADLVILDEPTAGVDPEFRHYIWKCLRGAANEGAAILVSSHSIEEVAGNCDSFYMISQQQFKPFKSGEEFMSRYDASTLDEAFIRAAAEPVPTAFST</sequence>
<evidence type="ECO:0000259" key="1">
    <source>
        <dbReference type="PROSITE" id="PS50893"/>
    </source>
</evidence>
<keyword evidence="2" id="KW-0547">Nucleotide-binding</keyword>
<dbReference type="SUPFAM" id="SSF52540">
    <property type="entry name" value="P-loop containing nucleoside triphosphate hydrolases"/>
    <property type="match status" value="1"/>
</dbReference>
<dbReference type="InterPro" id="IPR027417">
    <property type="entry name" value="P-loop_NTPase"/>
</dbReference>
<dbReference type="RefSeq" id="WP_096512259.1">
    <property type="nucleotide sequence ID" value="NZ_AP017423.2"/>
</dbReference>
<proteinExistence type="predicted"/>
<accession>A0ABM7RQC3</accession>
<organism evidence="2 3">
    <name type="scientific">Pseudomonas izuensis</name>
    <dbReference type="NCBI Taxonomy" id="2684212"/>
    <lineage>
        <taxon>Bacteria</taxon>
        <taxon>Pseudomonadati</taxon>
        <taxon>Pseudomonadota</taxon>
        <taxon>Gammaproteobacteria</taxon>
        <taxon>Pseudomonadales</taxon>
        <taxon>Pseudomonadaceae</taxon>
        <taxon>Pseudomonas</taxon>
    </lineage>
</organism>
<dbReference type="PANTHER" id="PTHR43038">
    <property type="entry name" value="ATP-BINDING CASSETTE, SUB-FAMILY H, MEMBER 1"/>
    <property type="match status" value="1"/>
</dbReference>
<dbReference type="EMBL" id="AP017423">
    <property type="protein sequence ID" value="BCX67476.1"/>
    <property type="molecule type" value="Genomic_DNA"/>
</dbReference>
<keyword evidence="2" id="KW-0067">ATP-binding</keyword>
<dbReference type="Pfam" id="PF00005">
    <property type="entry name" value="ABC_tran"/>
    <property type="match status" value="1"/>
</dbReference>
<reference evidence="2 3" key="1">
    <citation type="submission" date="2016-04" db="EMBL/GenBank/DDBJ databases">
        <title>Complete genome sequence of Pseudomonas sp. LAB-08 isolated from TCE contaminated aquifer soil.</title>
        <authorList>
            <person name="Dohra H."/>
            <person name="Suzuki K."/>
            <person name="Fatma A."/>
            <person name="Inuzuka Y."/>
            <person name="Honjo M."/>
            <person name="Tashiro Y."/>
            <person name="Futamata H."/>
        </authorList>
    </citation>
    <scope>NUCLEOTIDE SEQUENCE [LARGE SCALE GENOMIC DNA]</scope>
    <source>
        <strain evidence="2 3">LAB-08</strain>
    </source>
</reference>
<keyword evidence="3" id="KW-1185">Reference proteome</keyword>
<name>A0ABM7RQC3_9PSED</name>
<feature type="domain" description="ABC transporter" evidence="1">
    <location>
        <begin position="4"/>
        <end position="228"/>
    </location>
</feature>
<dbReference type="Gene3D" id="3.40.50.300">
    <property type="entry name" value="P-loop containing nucleotide triphosphate hydrolases"/>
    <property type="match status" value="1"/>
</dbReference>
<dbReference type="InterPro" id="IPR003439">
    <property type="entry name" value="ABC_transporter-like_ATP-bd"/>
</dbReference>
<dbReference type="GO" id="GO:0005524">
    <property type="term" value="F:ATP binding"/>
    <property type="evidence" value="ECO:0007669"/>
    <property type="project" value="UniProtKB-KW"/>
</dbReference>
<evidence type="ECO:0000313" key="2">
    <source>
        <dbReference type="EMBL" id="BCX67476.1"/>
    </source>
</evidence>
<evidence type="ECO:0000313" key="3">
    <source>
        <dbReference type="Proteomes" id="UP000218595"/>
    </source>
</evidence>
<dbReference type="PANTHER" id="PTHR43038:SF3">
    <property type="entry name" value="ABC TRANSPORTER G FAMILY MEMBER 20 ISOFORM X1"/>
    <property type="match status" value="1"/>
</dbReference>
<dbReference type="PROSITE" id="PS50893">
    <property type="entry name" value="ABC_TRANSPORTER_2"/>
    <property type="match status" value="1"/>
</dbReference>
<protein>
    <submittedName>
        <fullName evidence="2">ABC transporter ATP-binding protein</fullName>
    </submittedName>
</protein>
<gene>
    <name evidence="2" type="ORF">LAB08_R21110</name>
</gene>
<dbReference type="Proteomes" id="UP000218595">
    <property type="component" value="Chromosome"/>
</dbReference>